<dbReference type="CDD" id="cd00018">
    <property type="entry name" value="AP2"/>
    <property type="match status" value="1"/>
</dbReference>
<keyword evidence="3" id="KW-0611">Plant defense</keyword>
<dbReference type="FunFam" id="3.30.730.10:FF:000001">
    <property type="entry name" value="Ethylene-responsive transcription factor 2"/>
    <property type="match status" value="1"/>
</dbReference>
<evidence type="ECO:0000256" key="1">
    <source>
        <dbReference type="ARBA" id="ARBA00004123"/>
    </source>
</evidence>
<dbReference type="EMBL" id="CM007905">
    <property type="protein sequence ID" value="OTF92126.1"/>
    <property type="molecule type" value="Genomic_DNA"/>
</dbReference>
<keyword evidence="4" id="KW-0805">Transcription regulation</keyword>
<dbReference type="InterPro" id="IPR016177">
    <property type="entry name" value="DNA-bd_dom_sf"/>
</dbReference>
<keyword evidence="7" id="KW-0539">Nucleus</keyword>
<organism evidence="11 12">
    <name type="scientific">Helianthus annuus</name>
    <name type="common">Common sunflower</name>
    <dbReference type="NCBI Taxonomy" id="4232"/>
    <lineage>
        <taxon>Eukaryota</taxon>
        <taxon>Viridiplantae</taxon>
        <taxon>Streptophyta</taxon>
        <taxon>Embryophyta</taxon>
        <taxon>Tracheophyta</taxon>
        <taxon>Spermatophyta</taxon>
        <taxon>Magnoliopsida</taxon>
        <taxon>eudicotyledons</taxon>
        <taxon>Gunneridae</taxon>
        <taxon>Pentapetalae</taxon>
        <taxon>asterids</taxon>
        <taxon>campanulids</taxon>
        <taxon>Asterales</taxon>
        <taxon>Asteraceae</taxon>
        <taxon>Asteroideae</taxon>
        <taxon>Heliantheae alliance</taxon>
        <taxon>Heliantheae</taxon>
        <taxon>Helianthus</taxon>
    </lineage>
</organism>
<feature type="region of interest" description="Disordered" evidence="8">
    <location>
        <begin position="222"/>
        <end position="273"/>
    </location>
</feature>
<dbReference type="OrthoDB" id="1931494at2759"/>
<keyword evidence="2" id="KW-0936">Ethylene signaling pathway</keyword>
<dbReference type="Proteomes" id="UP000215914">
    <property type="component" value="Chromosome 16"/>
</dbReference>
<comment type="subcellular location">
    <subcellularLocation>
        <location evidence="1">Nucleus</location>
    </subcellularLocation>
</comment>
<dbReference type="GO" id="GO:0003700">
    <property type="term" value="F:DNA-binding transcription factor activity"/>
    <property type="evidence" value="ECO:0007669"/>
    <property type="project" value="InterPro"/>
</dbReference>
<reference evidence="11" key="2">
    <citation type="submission" date="2017-02" db="EMBL/GenBank/DDBJ databases">
        <title>Sunflower complete genome.</title>
        <authorList>
            <person name="Langlade N."/>
            <person name="Munos S."/>
        </authorList>
    </citation>
    <scope>NUCLEOTIDE SEQUENCE [LARGE SCALE GENOMIC DNA]</scope>
    <source>
        <tissue evidence="11">Leaves</tissue>
    </source>
</reference>
<evidence type="ECO:0000313" key="12">
    <source>
        <dbReference type="Proteomes" id="UP000215914"/>
    </source>
</evidence>
<protein>
    <submittedName>
        <fullName evidence="11">Putative DNA-binding domain-containing protein</fullName>
    </submittedName>
    <submittedName>
        <fullName evidence="10">Transcription factor AP2-EREBP family</fullName>
    </submittedName>
</protein>
<reference evidence="10" key="3">
    <citation type="submission" date="2020-06" db="EMBL/GenBank/DDBJ databases">
        <title>Helianthus annuus Genome sequencing and assembly Release 2.</title>
        <authorList>
            <person name="Gouzy J."/>
            <person name="Langlade N."/>
            <person name="Munos S."/>
        </authorList>
    </citation>
    <scope>NUCLEOTIDE SEQUENCE</scope>
    <source>
        <tissue evidence="10">Leaves</tissue>
    </source>
</reference>
<dbReference type="GO" id="GO:0009873">
    <property type="term" value="P:ethylene-activated signaling pathway"/>
    <property type="evidence" value="ECO:0007669"/>
    <property type="project" value="UniProtKB-KW"/>
</dbReference>
<sequence>MSPNNRTPVAVKLNGNNLNLGVAKEPHFRGVRKRPWGRYAAEIRDPGKKSRVWLGTFDTAEEAARAYDAAAREFRGSKAKTNFPVHDDDDTTCLLKKASLASQHSTSLLSQHSTVESTASREAESVEPSLDLNLSYGVNVPSAVKFPLHQKNNGVNVPSPVQFPLHQNITGVNVPSAVQLPFHQNNMFRYPPVTVFFSPESNQMYYFDGIFLSGQAQPLQSSGYDRSGSKFRQSVSDDSNSSSVVDVKPLRSPASPHESVGIDLNLPPPAESM</sequence>
<keyword evidence="5 11" id="KW-0238">DNA-binding</keyword>
<dbReference type="Gramene" id="mRNA:HanXRQr2_Chr15g0698061">
    <property type="protein sequence ID" value="CDS:HanXRQr2_Chr15g0698061.1"/>
    <property type="gene ID" value="HanXRQr2_Chr15g0698061"/>
</dbReference>
<evidence type="ECO:0000256" key="3">
    <source>
        <dbReference type="ARBA" id="ARBA00022821"/>
    </source>
</evidence>
<dbReference type="GO" id="GO:0005634">
    <property type="term" value="C:nucleus"/>
    <property type="evidence" value="ECO:0007669"/>
    <property type="project" value="UniProtKB-SubCell"/>
</dbReference>
<evidence type="ECO:0000256" key="4">
    <source>
        <dbReference type="ARBA" id="ARBA00023015"/>
    </source>
</evidence>
<dbReference type="PANTHER" id="PTHR31677:SF228">
    <property type="entry name" value="ETHYLENE-RESPONSIVE TRANSCRIPTION FACTOR 10-RELATED"/>
    <property type="match status" value="1"/>
</dbReference>
<name>A0A251S1W8_HELAN</name>
<dbReference type="InParanoid" id="A0A251S1W8"/>
<dbReference type="Pfam" id="PF00847">
    <property type="entry name" value="AP2"/>
    <property type="match status" value="1"/>
</dbReference>
<dbReference type="AlphaFoldDB" id="A0A251S1W8"/>
<dbReference type="PANTHER" id="PTHR31677">
    <property type="entry name" value="AP2 DOMAIN CLASS TRANSCRIPTION FACTOR"/>
    <property type="match status" value="1"/>
</dbReference>
<dbReference type="PRINTS" id="PR00367">
    <property type="entry name" value="ETHRSPELEMNT"/>
</dbReference>
<evidence type="ECO:0000256" key="8">
    <source>
        <dbReference type="SAM" id="MobiDB-lite"/>
    </source>
</evidence>
<dbReference type="SMART" id="SM00380">
    <property type="entry name" value="AP2"/>
    <property type="match status" value="1"/>
</dbReference>
<dbReference type="InterPro" id="IPR036955">
    <property type="entry name" value="AP2/ERF_dom_sf"/>
</dbReference>
<keyword evidence="12" id="KW-1185">Reference proteome</keyword>
<evidence type="ECO:0000256" key="6">
    <source>
        <dbReference type="ARBA" id="ARBA00023163"/>
    </source>
</evidence>
<dbReference type="EMBL" id="MNCJ02000330">
    <property type="protein sequence ID" value="KAF5764956.1"/>
    <property type="molecule type" value="Genomic_DNA"/>
</dbReference>
<feature type="compositionally biased region" description="Low complexity" evidence="8">
    <location>
        <begin position="234"/>
        <end position="247"/>
    </location>
</feature>
<dbReference type="GO" id="GO:0006952">
    <property type="term" value="P:defense response"/>
    <property type="evidence" value="ECO:0007669"/>
    <property type="project" value="UniProtKB-KW"/>
</dbReference>
<evidence type="ECO:0000313" key="11">
    <source>
        <dbReference type="EMBL" id="OTF92126.1"/>
    </source>
</evidence>
<dbReference type="GO" id="GO:0003677">
    <property type="term" value="F:DNA binding"/>
    <property type="evidence" value="ECO:0007669"/>
    <property type="project" value="UniProtKB-KW"/>
</dbReference>
<evidence type="ECO:0000256" key="7">
    <source>
        <dbReference type="ARBA" id="ARBA00023242"/>
    </source>
</evidence>
<keyword evidence="6" id="KW-0804">Transcription</keyword>
<dbReference type="FunCoup" id="A0A251S1W8">
    <property type="interactions" value="463"/>
</dbReference>
<gene>
    <name evidence="11" type="ORF">HannXRQ_Chr16g0518421</name>
    <name evidence="10" type="ORF">HanXRQr2_Chr15g0698061</name>
</gene>
<dbReference type="SUPFAM" id="SSF54171">
    <property type="entry name" value="DNA-binding domain"/>
    <property type="match status" value="1"/>
</dbReference>
<feature type="region of interest" description="Disordered" evidence="8">
    <location>
        <begin position="106"/>
        <end position="126"/>
    </location>
</feature>
<reference evidence="10 12" key="1">
    <citation type="journal article" date="2017" name="Nature">
        <title>The sunflower genome provides insights into oil metabolism, flowering and Asterid evolution.</title>
        <authorList>
            <person name="Badouin H."/>
            <person name="Gouzy J."/>
            <person name="Grassa C.J."/>
            <person name="Murat F."/>
            <person name="Staton S.E."/>
            <person name="Cottret L."/>
            <person name="Lelandais-Briere C."/>
            <person name="Owens G.L."/>
            <person name="Carrere S."/>
            <person name="Mayjonade B."/>
            <person name="Legrand L."/>
            <person name="Gill N."/>
            <person name="Kane N.C."/>
            <person name="Bowers J.E."/>
            <person name="Hubner S."/>
            <person name="Bellec A."/>
            <person name="Berard A."/>
            <person name="Berges H."/>
            <person name="Blanchet N."/>
            <person name="Boniface M.C."/>
            <person name="Brunel D."/>
            <person name="Catrice O."/>
            <person name="Chaidir N."/>
            <person name="Claudel C."/>
            <person name="Donnadieu C."/>
            <person name="Faraut T."/>
            <person name="Fievet G."/>
            <person name="Helmstetter N."/>
            <person name="King M."/>
            <person name="Knapp S.J."/>
            <person name="Lai Z."/>
            <person name="Le Paslier M.C."/>
            <person name="Lippi Y."/>
            <person name="Lorenzon L."/>
            <person name="Mandel J.R."/>
            <person name="Marage G."/>
            <person name="Marchand G."/>
            <person name="Marquand E."/>
            <person name="Bret-Mestries E."/>
            <person name="Morien E."/>
            <person name="Nambeesan S."/>
            <person name="Nguyen T."/>
            <person name="Pegot-Espagnet P."/>
            <person name="Pouilly N."/>
            <person name="Raftis F."/>
            <person name="Sallet E."/>
            <person name="Schiex T."/>
            <person name="Thomas J."/>
            <person name="Vandecasteele C."/>
            <person name="Vares D."/>
            <person name="Vear F."/>
            <person name="Vautrin S."/>
            <person name="Crespi M."/>
            <person name="Mangin B."/>
            <person name="Burke J.M."/>
            <person name="Salse J."/>
            <person name="Munos S."/>
            <person name="Vincourt P."/>
            <person name="Rieseberg L.H."/>
            <person name="Langlade N.B."/>
        </authorList>
    </citation>
    <scope>NUCLEOTIDE SEQUENCE [LARGE SCALE GENOMIC DNA]</scope>
    <source>
        <strain evidence="12">cv. SF193</strain>
        <tissue evidence="10">Leaves</tissue>
    </source>
</reference>
<dbReference type="Gene3D" id="3.30.730.10">
    <property type="entry name" value="AP2/ERF domain"/>
    <property type="match status" value="1"/>
</dbReference>
<accession>A0A251S1W8</accession>
<evidence type="ECO:0000256" key="5">
    <source>
        <dbReference type="ARBA" id="ARBA00023125"/>
    </source>
</evidence>
<dbReference type="InterPro" id="IPR001471">
    <property type="entry name" value="AP2/ERF_dom"/>
</dbReference>
<feature type="domain" description="AP2/ERF" evidence="9">
    <location>
        <begin position="27"/>
        <end position="84"/>
    </location>
</feature>
<dbReference type="PROSITE" id="PS51032">
    <property type="entry name" value="AP2_ERF"/>
    <property type="match status" value="1"/>
</dbReference>
<evidence type="ECO:0000256" key="2">
    <source>
        <dbReference type="ARBA" id="ARBA00022745"/>
    </source>
</evidence>
<evidence type="ECO:0000259" key="9">
    <source>
        <dbReference type="PROSITE" id="PS51032"/>
    </source>
</evidence>
<evidence type="ECO:0000313" key="10">
    <source>
        <dbReference type="EMBL" id="KAF5764956.1"/>
    </source>
</evidence>
<proteinExistence type="predicted"/>